<protein>
    <submittedName>
        <fullName evidence="3">WecB/TagA/CpsF family glycosyltransferase</fullName>
    </submittedName>
</protein>
<reference evidence="3 4" key="1">
    <citation type="submission" date="2019-11" db="EMBL/GenBank/DDBJ databases">
        <authorList>
            <person name="Lang L."/>
        </authorList>
    </citation>
    <scope>NUCLEOTIDE SEQUENCE [LARGE SCALE GENOMIC DNA]</scope>
    <source>
        <strain evidence="3 4">YIM 132242</strain>
    </source>
</reference>
<dbReference type="RefSeq" id="WP_154765584.1">
    <property type="nucleotide sequence ID" value="NZ_WMBT01000010.1"/>
</dbReference>
<evidence type="ECO:0000313" key="4">
    <source>
        <dbReference type="Proteomes" id="UP000481417"/>
    </source>
</evidence>
<proteinExistence type="predicted"/>
<dbReference type="PANTHER" id="PTHR34136:SF1">
    <property type="entry name" value="UDP-N-ACETYL-D-MANNOSAMINURONIC ACID TRANSFERASE"/>
    <property type="match status" value="1"/>
</dbReference>
<evidence type="ECO:0000256" key="2">
    <source>
        <dbReference type="ARBA" id="ARBA00022679"/>
    </source>
</evidence>
<dbReference type="PANTHER" id="PTHR34136">
    <property type="match status" value="1"/>
</dbReference>
<gene>
    <name evidence="3" type="ORF">GIY56_14570</name>
</gene>
<dbReference type="InterPro" id="IPR004629">
    <property type="entry name" value="WecG_TagA_CpsF"/>
</dbReference>
<sequence>MEFRVGGEVVRITCRDRQALLEEVRHRLALGRGFTLATLNVDHLEKLRRDGDFRQAYGAHDLVVADGNPIVWLSRVAGHPVGLAPGSELVEPLARIAAGAGAPVALVAGSDAAARGAAAHLKRIVPGLQVVLQSSPGFPFDPVGAEARALAEAIRDSGARLCFLGVGAPRQERFAAFAAPMLPQVGFASVGAGLDFLAGLQRRAPAVVRRARMEWLWRALSSPRRLGPRYVKGATILPGHLLDALMQRRAR</sequence>
<keyword evidence="2 3" id="KW-0808">Transferase</keyword>
<keyword evidence="1" id="KW-0328">Glycosyltransferase</keyword>
<accession>A0A6L6HT83</accession>
<name>A0A6L6HT83_9RHOB</name>
<dbReference type="Proteomes" id="UP000481417">
    <property type="component" value="Unassembled WGS sequence"/>
</dbReference>
<evidence type="ECO:0000313" key="3">
    <source>
        <dbReference type="EMBL" id="MTE01510.1"/>
    </source>
</evidence>
<keyword evidence="4" id="KW-1185">Reference proteome</keyword>
<evidence type="ECO:0000256" key="1">
    <source>
        <dbReference type="ARBA" id="ARBA00022676"/>
    </source>
</evidence>
<dbReference type="CDD" id="cd06533">
    <property type="entry name" value="Glyco_transf_WecG_TagA"/>
    <property type="match status" value="1"/>
</dbReference>
<organism evidence="3 4">
    <name type="scientific">Paracoccus lichenicola</name>
    <dbReference type="NCBI Taxonomy" id="2665644"/>
    <lineage>
        <taxon>Bacteria</taxon>
        <taxon>Pseudomonadati</taxon>
        <taxon>Pseudomonadota</taxon>
        <taxon>Alphaproteobacteria</taxon>
        <taxon>Rhodobacterales</taxon>
        <taxon>Paracoccaceae</taxon>
        <taxon>Paracoccus</taxon>
    </lineage>
</organism>
<dbReference type="GO" id="GO:0016758">
    <property type="term" value="F:hexosyltransferase activity"/>
    <property type="evidence" value="ECO:0007669"/>
    <property type="project" value="TreeGrafter"/>
</dbReference>
<dbReference type="EMBL" id="WMBT01000010">
    <property type="protein sequence ID" value="MTE01510.1"/>
    <property type="molecule type" value="Genomic_DNA"/>
</dbReference>
<comment type="caution">
    <text evidence="3">The sequence shown here is derived from an EMBL/GenBank/DDBJ whole genome shotgun (WGS) entry which is preliminary data.</text>
</comment>
<dbReference type="AlphaFoldDB" id="A0A6L6HT83"/>
<dbReference type="NCBIfam" id="TIGR00696">
    <property type="entry name" value="wecG_tagA_cpsF"/>
    <property type="match status" value="1"/>
</dbReference>
<dbReference type="Pfam" id="PF03808">
    <property type="entry name" value="Glyco_tran_WecG"/>
    <property type="match status" value="1"/>
</dbReference>